<organism evidence="4 5">
    <name type="scientific">Microcystis flos-aquae Mf_QC_C_20070823_S10D</name>
    <dbReference type="NCBI Taxonomy" id="2486236"/>
    <lineage>
        <taxon>Bacteria</taxon>
        <taxon>Bacillati</taxon>
        <taxon>Cyanobacteriota</taxon>
        <taxon>Cyanophyceae</taxon>
        <taxon>Oscillatoriophycideae</taxon>
        <taxon>Chroococcales</taxon>
        <taxon>Microcystaceae</taxon>
        <taxon>Microcystis</taxon>
    </lineage>
</organism>
<reference evidence="4 5" key="1">
    <citation type="submission" date="2019-01" db="EMBL/GenBank/DDBJ databases">
        <title>Coherence of Microcystis species and biogeography revealed through population genomics.</title>
        <authorList>
            <person name="Perez-Carrascal O.M."/>
            <person name="Terrat Y."/>
            <person name="Giani A."/>
            <person name="Fortin N."/>
            <person name="Tromas N."/>
            <person name="Shapiro B.J."/>
        </authorList>
    </citation>
    <scope>NUCLEOTIDE SEQUENCE [LARGE SCALE GENOMIC DNA]</scope>
    <source>
        <strain evidence="4">Mf_QC_C_20070823_S10D</strain>
    </source>
</reference>
<evidence type="ECO:0000313" key="4">
    <source>
        <dbReference type="EMBL" id="TRV12460.1"/>
    </source>
</evidence>
<dbReference type="EMBL" id="SFAM01000081">
    <property type="protein sequence ID" value="TRV12460.1"/>
    <property type="molecule type" value="Genomic_DNA"/>
</dbReference>
<dbReference type="GO" id="GO:0000160">
    <property type="term" value="P:phosphorelay signal transduction system"/>
    <property type="evidence" value="ECO:0007669"/>
    <property type="project" value="InterPro"/>
</dbReference>
<proteinExistence type="predicted"/>
<feature type="modified residue" description="4-aspartylphosphate" evidence="2">
    <location>
        <position position="59"/>
    </location>
</feature>
<gene>
    <name evidence="4" type="ORF">EWV45_09725</name>
</gene>
<dbReference type="InterPro" id="IPR050595">
    <property type="entry name" value="Bact_response_regulator"/>
</dbReference>
<evidence type="ECO:0000256" key="2">
    <source>
        <dbReference type="PROSITE-ProRule" id="PRU00169"/>
    </source>
</evidence>
<evidence type="ECO:0000256" key="1">
    <source>
        <dbReference type="ARBA" id="ARBA00022553"/>
    </source>
</evidence>
<comment type="caution">
    <text evidence="4">The sequence shown here is derived from an EMBL/GenBank/DDBJ whole genome shotgun (WGS) entry which is preliminary data.</text>
</comment>
<dbReference type="SMART" id="SM00448">
    <property type="entry name" value="REC"/>
    <property type="match status" value="1"/>
</dbReference>
<evidence type="ECO:0000313" key="5">
    <source>
        <dbReference type="Proteomes" id="UP000315868"/>
    </source>
</evidence>
<name>A0A552KWW0_9CHRO</name>
<evidence type="ECO:0000259" key="3">
    <source>
        <dbReference type="PROSITE" id="PS50110"/>
    </source>
</evidence>
<dbReference type="Pfam" id="PF00072">
    <property type="entry name" value="Response_reg"/>
    <property type="match status" value="1"/>
</dbReference>
<dbReference type="InterPro" id="IPR001789">
    <property type="entry name" value="Sig_transdc_resp-reg_receiver"/>
</dbReference>
<dbReference type="PROSITE" id="PS50110">
    <property type="entry name" value="RESPONSE_REGULATORY"/>
    <property type="match status" value="1"/>
</dbReference>
<dbReference type="PANTHER" id="PTHR44591">
    <property type="entry name" value="STRESS RESPONSE REGULATOR PROTEIN 1"/>
    <property type="match status" value="1"/>
</dbReference>
<dbReference type="SUPFAM" id="SSF52172">
    <property type="entry name" value="CheY-like"/>
    <property type="match status" value="1"/>
</dbReference>
<dbReference type="AlphaFoldDB" id="A0A552KWW0"/>
<protein>
    <submittedName>
        <fullName evidence="4">Response regulator transcription factor</fullName>
    </submittedName>
</protein>
<dbReference type="Proteomes" id="UP000315868">
    <property type="component" value="Unassembled WGS sequence"/>
</dbReference>
<dbReference type="InterPro" id="IPR058245">
    <property type="entry name" value="NreC/VraR/RcsB-like_REC"/>
</dbReference>
<accession>A0A552KWW0</accession>
<feature type="domain" description="Response regulatory" evidence="3">
    <location>
        <begin position="8"/>
        <end position="124"/>
    </location>
</feature>
<dbReference type="InterPro" id="IPR011006">
    <property type="entry name" value="CheY-like_superfamily"/>
</dbReference>
<dbReference type="CDD" id="cd17535">
    <property type="entry name" value="REC_NarL-like"/>
    <property type="match status" value="1"/>
</dbReference>
<dbReference type="PANTHER" id="PTHR44591:SF3">
    <property type="entry name" value="RESPONSE REGULATORY DOMAIN-CONTAINING PROTEIN"/>
    <property type="match status" value="1"/>
</dbReference>
<keyword evidence="1 2" id="KW-0597">Phosphoprotein</keyword>
<dbReference type="Gene3D" id="3.40.50.2300">
    <property type="match status" value="1"/>
</dbReference>
<sequence>MKPIDLIKVLIADDHDLTCLGLKTLISQQPHCQVVGIAVNGQQAIDLAKSCQPDVIILDVRMPVLDGHSAAIHIKQFDPHVRIIAYSSLANLPMEKNNQTTAFDLYCSKDISSQDMIKAIDDLGKLAQSDKSQFHRVG</sequence>